<protein>
    <submittedName>
        <fullName evidence="2">Uncharacterized protein</fullName>
    </submittedName>
</protein>
<keyword evidence="3" id="KW-1185">Reference proteome</keyword>
<dbReference type="Proteomes" id="UP000801492">
    <property type="component" value="Unassembled WGS sequence"/>
</dbReference>
<evidence type="ECO:0000313" key="2">
    <source>
        <dbReference type="EMBL" id="KAF2899336.1"/>
    </source>
</evidence>
<evidence type="ECO:0000313" key="3">
    <source>
        <dbReference type="Proteomes" id="UP000801492"/>
    </source>
</evidence>
<accession>A0A8K0D8H6</accession>
<reference evidence="2" key="1">
    <citation type="submission" date="2019-08" db="EMBL/GenBank/DDBJ databases">
        <title>The genome of the North American firefly Photinus pyralis.</title>
        <authorList>
            <consortium name="Photinus pyralis genome working group"/>
            <person name="Fallon T.R."/>
            <person name="Sander Lower S.E."/>
            <person name="Weng J.-K."/>
        </authorList>
    </citation>
    <scope>NUCLEOTIDE SEQUENCE</scope>
    <source>
        <strain evidence="2">TRF0915ILg1</strain>
        <tissue evidence="2">Whole body</tissue>
    </source>
</reference>
<evidence type="ECO:0000256" key="1">
    <source>
        <dbReference type="SAM" id="MobiDB-lite"/>
    </source>
</evidence>
<feature type="region of interest" description="Disordered" evidence="1">
    <location>
        <begin position="1"/>
        <end position="24"/>
    </location>
</feature>
<organism evidence="2 3">
    <name type="scientific">Ignelater luminosus</name>
    <name type="common">Cucubano</name>
    <name type="synonym">Pyrophorus luminosus</name>
    <dbReference type="NCBI Taxonomy" id="2038154"/>
    <lineage>
        <taxon>Eukaryota</taxon>
        <taxon>Metazoa</taxon>
        <taxon>Ecdysozoa</taxon>
        <taxon>Arthropoda</taxon>
        <taxon>Hexapoda</taxon>
        <taxon>Insecta</taxon>
        <taxon>Pterygota</taxon>
        <taxon>Neoptera</taxon>
        <taxon>Endopterygota</taxon>
        <taxon>Coleoptera</taxon>
        <taxon>Polyphaga</taxon>
        <taxon>Elateriformia</taxon>
        <taxon>Elateroidea</taxon>
        <taxon>Elateridae</taxon>
        <taxon>Agrypninae</taxon>
        <taxon>Pyrophorini</taxon>
        <taxon>Ignelater</taxon>
    </lineage>
</organism>
<feature type="region of interest" description="Disordered" evidence="1">
    <location>
        <begin position="39"/>
        <end position="101"/>
    </location>
</feature>
<dbReference type="OrthoDB" id="6782876at2759"/>
<dbReference type="EMBL" id="VTPC01002872">
    <property type="protein sequence ID" value="KAF2899336.1"/>
    <property type="molecule type" value="Genomic_DNA"/>
</dbReference>
<gene>
    <name evidence="2" type="ORF">ILUMI_06841</name>
</gene>
<feature type="compositionally biased region" description="Basic and acidic residues" evidence="1">
    <location>
        <begin position="82"/>
        <end position="93"/>
    </location>
</feature>
<name>A0A8K0D8H6_IGNLU</name>
<dbReference type="AlphaFoldDB" id="A0A8K0D8H6"/>
<comment type="caution">
    <text evidence="2">The sequence shown here is derived from an EMBL/GenBank/DDBJ whole genome shotgun (WGS) entry which is preliminary data.</text>
</comment>
<proteinExistence type="predicted"/>
<sequence>MTQRDRDEYNTKRREVKQAVKKANRESWRRFGEEINKKHKVADQEMPPRYGWNRGNEIPGADQDYQRKAYRTAQWNPQTRHSHNDEEGKEKPPHYTSLDSIKKKEEAATELNNKLYTVNENMLETEHVEEKWNYVKSELLNVGKKHLKPGEWMKGSILELMKKMRKYKAKDGNRYKQIHSAVRRRIRDAKEEWMKSRCEEIEKLQKLHDSFNIHKNFKETTG</sequence>